<dbReference type="EMBL" id="AP014936">
    <property type="protein sequence ID" value="BAU47556.1"/>
    <property type="molecule type" value="Genomic_DNA"/>
</dbReference>
<name>A0A1B4V221_9GAMM</name>
<organism evidence="3 4">
    <name type="scientific">Sulfurifustis variabilis</name>
    <dbReference type="NCBI Taxonomy" id="1675686"/>
    <lineage>
        <taxon>Bacteria</taxon>
        <taxon>Pseudomonadati</taxon>
        <taxon>Pseudomonadota</taxon>
        <taxon>Gammaproteobacteria</taxon>
        <taxon>Acidiferrobacterales</taxon>
        <taxon>Acidiferrobacteraceae</taxon>
        <taxon>Sulfurifustis</taxon>
    </lineage>
</organism>
<dbReference type="SUPFAM" id="SSF110849">
    <property type="entry name" value="ParB/Sulfiredoxin"/>
    <property type="match status" value="1"/>
</dbReference>
<dbReference type="Pfam" id="PF02195">
    <property type="entry name" value="ParB_N"/>
    <property type="match status" value="1"/>
</dbReference>
<dbReference type="SMART" id="SM00470">
    <property type="entry name" value="ParB"/>
    <property type="match status" value="1"/>
</dbReference>
<keyword evidence="4" id="KW-1185">Reference proteome</keyword>
<reference evidence="3 4" key="1">
    <citation type="submission" date="2015-08" db="EMBL/GenBank/DDBJ databases">
        <title>Complete genome sequence of Sulfurifustis variabilis.</title>
        <authorList>
            <person name="Miura A."/>
            <person name="Kojima H."/>
            <person name="Fukui M."/>
        </authorList>
    </citation>
    <scope>NUCLEOTIDE SEQUENCE [LARGE SCALE GENOMIC DNA]</scope>
    <source>
        <strain evidence="4">skN76</strain>
    </source>
</reference>
<dbReference type="InterPro" id="IPR036086">
    <property type="entry name" value="ParB/Sulfiredoxin_sf"/>
</dbReference>
<proteinExistence type="predicted"/>
<feature type="domain" description="ParB-like N-terminal" evidence="2">
    <location>
        <begin position="73"/>
        <end position="160"/>
    </location>
</feature>
<evidence type="ECO:0000313" key="3">
    <source>
        <dbReference type="EMBL" id="BAU47556.1"/>
    </source>
</evidence>
<dbReference type="OrthoDB" id="9770440at2"/>
<evidence type="ECO:0000256" key="1">
    <source>
        <dbReference type="SAM" id="MobiDB-lite"/>
    </source>
</evidence>
<evidence type="ECO:0000259" key="2">
    <source>
        <dbReference type="SMART" id="SM00470"/>
    </source>
</evidence>
<feature type="region of interest" description="Disordered" evidence="1">
    <location>
        <begin position="1"/>
        <end position="24"/>
    </location>
</feature>
<dbReference type="KEGG" id="sva:SVA_0977"/>
<dbReference type="AlphaFoldDB" id="A0A1B4V221"/>
<dbReference type="InterPro" id="IPR003115">
    <property type="entry name" value="ParB_N"/>
</dbReference>
<protein>
    <submittedName>
        <fullName evidence="3">Plasmid stablization protein ParB</fullName>
    </submittedName>
</protein>
<accession>A0A1B4V221</accession>
<evidence type="ECO:0000313" key="4">
    <source>
        <dbReference type="Proteomes" id="UP000218899"/>
    </source>
</evidence>
<gene>
    <name evidence="3" type="ORF">SVA_0977</name>
</gene>
<sequence length="334" mass="36124">MAGKAAVRKKAPATKKRGRLSPRREKRGLDAADIALGLDGADVAPLVAEVRAAGGAALGAYREPLSGRALLLAALPVDAVEPTPFQRDLSPTHTKRLAAKIEEAGSFLDPLIVVRGEDGKLWTPNGRHRLAAAKVLGLKQVTALVSPDEDLAFRILALNTEKAHNLKDRSLEVIRMARSLAKRRPGSKEAEFTAEFEAPELLTLGIVYERNGRFAGGAYSPFLKKVDRFSDRTLAVSLRSREAYAARLEGIDAQVKRIIEGLQSRGFKSPYLRAYVVARINPVRFHKLKKGETKPPMPIGEALTRMAAGAKKFNLDSVRTADLALVAAVAGGEE</sequence>
<dbReference type="Gene3D" id="3.90.1530.10">
    <property type="entry name" value="Conserved hypothetical protein from pyrococcus furiosus pfu- 392566-001, ParB domain"/>
    <property type="match status" value="1"/>
</dbReference>
<dbReference type="RefSeq" id="WP_096459564.1">
    <property type="nucleotide sequence ID" value="NZ_AP014936.1"/>
</dbReference>
<dbReference type="Proteomes" id="UP000218899">
    <property type="component" value="Chromosome"/>
</dbReference>